<organism evidence="1 4">
    <name type="scientific">Natrinema hispanicum</name>
    <dbReference type="NCBI Taxonomy" id="392421"/>
    <lineage>
        <taxon>Archaea</taxon>
        <taxon>Methanobacteriati</taxon>
        <taxon>Methanobacteriota</taxon>
        <taxon>Stenosarchaea group</taxon>
        <taxon>Halobacteria</taxon>
        <taxon>Halobacteriales</taxon>
        <taxon>Natrialbaceae</taxon>
        <taxon>Natrinema</taxon>
    </lineage>
</organism>
<accession>A0A1G6VWS1</accession>
<evidence type="ECO:0000313" key="1">
    <source>
        <dbReference type="EMBL" id="SDD58039.1"/>
    </source>
</evidence>
<sequence length="38" mass="4152">MLQQLVSLGALEFQIGPFDAIVKRMSVVVQFGSSVTVR</sequence>
<proteinExistence type="predicted"/>
<gene>
    <name evidence="2" type="ORF">SAMN04488694_12017</name>
    <name evidence="1" type="ORF">SAMN05192552_103218</name>
</gene>
<dbReference type="Proteomes" id="UP000199320">
    <property type="component" value="Unassembled WGS sequence"/>
</dbReference>
<name>A0A1G6VWS1_9EURY</name>
<evidence type="ECO:0000313" key="4">
    <source>
        <dbReference type="Proteomes" id="UP000324021"/>
    </source>
</evidence>
<dbReference type="Proteomes" id="UP000324021">
    <property type="component" value="Unassembled WGS sequence"/>
</dbReference>
<protein>
    <submittedName>
        <fullName evidence="1">Uncharacterized protein</fullName>
    </submittedName>
</protein>
<dbReference type="EMBL" id="FMZP01000032">
    <property type="protein sequence ID" value="SDD58039.1"/>
    <property type="molecule type" value="Genomic_DNA"/>
</dbReference>
<evidence type="ECO:0000313" key="3">
    <source>
        <dbReference type="Proteomes" id="UP000199320"/>
    </source>
</evidence>
<reference evidence="2" key="2">
    <citation type="submission" date="2016-10" db="EMBL/GenBank/DDBJ databases">
        <authorList>
            <person name="de Groot N.N."/>
        </authorList>
    </citation>
    <scope>NUCLEOTIDE SEQUENCE [LARGE SCALE GENOMIC DNA]</scope>
    <source>
        <strain evidence="2">CDM_6</strain>
    </source>
</reference>
<keyword evidence="3" id="KW-1185">Reference proteome</keyword>
<dbReference type="AlphaFoldDB" id="A0A1G6VWS1"/>
<evidence type="ECO:0000313" key="2">
    <source>
        <dbReference type="EMBL" id="SET95627.1"/>
    </source>
</evidence>
<reference evidence="3 4" key="1">
    <citation type="submission" date="2016-10" db="EMBL/GenBank/DDBJ databases">
        <authorList>
            <person name="Varghese N."/>
            <person name="Submissions S."/>
        </authorList>
    </citation>
    <scope>NUCLEOTIDE SEQUENCE [LARGE SCALE GENOMIC DNA]</scope>
    <source>
        <strain evidence="1 4">CDM_1</strain>
        <strain evidence="3">CDM_6</strain>
    </source>
</reference>
<dbReference type="EMBL" id="FOIC01000020">
    <property type="protein sequence ID" value="SET95627.1"/>
    <property type="molecule type" value="Genomic_DNA"/>
</dbReference>